<keyword evidence="8" id="KW-0249">Electron transport</keyword>
<proteinExistence type="inferred from homology"/>
<dbReference type="GO" id="GO:0009055">
    <property type="term" value="F:electron transfer activity"/>
    <property type="evidence" value="ECO:0007669"/>
    <property type="project" value="TreeGrafter"/>
</dbReference>
<evidence type="ECO:0000256" key="3">
    <source>
        <dbReference type="ARBA" id="ARBA00022448"/>
    </source>
</evidence>
<evidence type="ECO:0000256" key="12">
    <source>
        <dbReference type="SAM" id="MobiDB-lite"/>
    </source>
</evidence>
<dbReference type="Pfam" id="PF03264">
    <property type="entry name" value="Cytochrom_NNT"/>
    <property type="match status" value="1"/>
</dbReference>
<dbReference type="Gene3D" id="1.10.3820.10">
    <property type="entry name" value="Di-heme elbow motif domain"/>
    <property type="match status" value="1"/>
</dbReference>
<dbReference type="RefSeq" id="WP_213117646.1">
    <property type="nucleotide sequence ID" value="NZ_JAGYPF010000002.1"/>
</dbReference>
<keyword evidence="16" id="KW-1185">Reference proteome</keyword>
<dbReference type="InterPro" id="IPR036280">
    <property type="entry name" value="Multihaem_cyt_sf"/>
</dbReference>
<comment type="similarity">
    <text evidence="2">Belongs to the NapC/NirT/NrfH family.</text>
</comment>
<comment type="caution">
    <text evidence="15">The sequence shown here is derived from an EMBL/GenBank/DDBJ whole genome shotgun (WGS) entry which is preliminary data.</text>
</comment>
<sequence>MAFWGKKKKETNPDAREDRKAGLFRKLWQKLRNIDWKDPVTRWKVMFISLIGLIVVGGGSYGALTLTNSPTFCSSCHEMAPEYSTFTASAHNNITCVQCHIKPGTINMLTHKVKSLKEVYYHVTGVPKQIVQTEEEVVSNENCMQCHSKNRLVTASGDLKVNHKGHIDEGIPCISCHAGVVHAKMAARGINTDEVRGDFTKETAEKIMEKKYLRPNMGTCIDCHDKVNNGEKPWKDVSYLVPPNPEEVEKKIDETKKESVSETAKETTAKPAEGTPGSGTAEELAKAHEEKTQELILQAIGKQQKDVKISMSCETCHKKLNIPKTHKAVDWNQNHGTTAILKLDQCMNCHQDSKWIREIPKEDIISLLKMGNEKVIYTPNVTLAKDQARTNKFCAACHADRPAGHGESDQWLTAHASQAKTADQKAECFVCHDREKPAADSTSAKAPTDVYCQYCHRTGFKSDVKN</sequence>
<dbReference type="GO" id="GO:0005886">
    <property type="term" value="C:plasma membrane"/>
    <property type="evidence" value="ECO:0007669"/>
    <property type="project" value="UniProtKB-SubCell"/>
</dbReference>
<dbReference type="GO" id="GO:0046872">
    <property type="term" value="F:metal ion binding"/>
    <property type="evidence" value="ECO:0007669"/>
    <property type="project" value="UniProtKB-KW"/>
</dbReference>
<dbReference type="EMBL" id="JAGYPF010000002">
    <property type="protein sequence ID" value="MBS4213142.1"/>
    <property type="molecule type" value="Genomic_DNA"/>
</dbReference>
<gene>
    <name evidence="15" type="ORF">KHA99_11850</name>
</gene>
<evidence type="ECO:0000256" key="7">
    <source>
        <dbReference type="ARBA" id="ARBA00022723"/>
    </source>
</evidence>
<dbReference type="Proteomes" id="UP000679749">
    <property type="component" value="Unassembled WGS sequence"/>
</dbReference>
<feature type="domain" description="NapC/NirT cytochrome c N-terminal" evidence="14">
    <location>
        <begin position="45"/>
        <end position="184"/>
    </location>
</feature>
<protein>
    <submittedName>
        <fullName evidence="15">NapC/NirT family cytochrome c</fullName>
    </submittedName>
</protein>
<evidence type="ECO:0000313" key="16">
    <source>
        <dbReference type="Proteomes" id="UP000679749"/>
    </source>
</evidence>
<accession>A0A942U5C3</accession>
<dbReference type="InterPro" id="IPR005126">
    <property type="entry name" value="NapC/NirT_cyt_c_N"/>
</dbReference>
<evidence type="ECO:0000256" key="13">
    <source>
        <dbReference type="SAM" id="Phobius"/>
    </source>
</evidence>
<evidence type="ECO:0000256" key="11">
    <source>
        <dbReference type="ARBA" id="ARBA00023136"/>
    </source>
</evidence>
<dbReference type="SUPFAM" id="SSF48695">
    <property type="entry name" value="Multiheme cytochromes"/>
    <property type="match status" value="1"/>
</dbReference>
<dbReference type="InterPro" id="IPR051174">
    <property type="entry name" value="Cytochrome_c-type_ET"/>
</dbReference>
<keyword evidence="9 13" id="KW-1133">Transmembrane helix</keyword>
<evidence type="ECO:0000256" key="10">
    <source>
        <dbReference type="ARBA" id="ARBA00023004"/>
    </source>
</evidence>
<feature type="transmembrane region" description="Helical" evidence="13">
    <location>
        <begin position="45"/>
        <end position="64"/>
    </location>
</feature>
<evidence type="ECO:0000256" key="1">
    <source>
        <dbReference type="ARBA" id="ARBA00004236"/>
    </source>
</evidence>
<keyword evidence="11 13" id="KW-0472">Membrane</keyword>
<comment type="subcellular location">
    <subcellularLocation>
        <location evidence="1">Cell membrane</location>
    </subcellularLocation>
</comment>
<dbReference type="InterPro" id="IPR038266">
    <property type="entry name" value="NapC/NirT_cytc_sf"/>
</dbReference>
<evidence type="ECO:0000256" key="5">
    <source>
        <dbReference type="ARBA" id="ARBA00022617"/>
    </source>
</evidence>
<keyword evidence="4" id="KW-1003">Cell membrane</keyword>
<evidence type="ECO:0000256" key="4">
    <source>
        <dbReference type="ARBA" id="ARBA00022475"/>
    </source>
</evidence>
<evidence type="ECO:0000256" key="6">
    <source>
        <dbReference type="ARBA" id="ARBA00022692"/>
    </source>
</evidence>
<evidence type="ECO:0000313" key="15">
    <source>
        <dbReference type="EMBL" id="MBS4213142.1"/>
    </source>
</evidence>
<dbReference type="PANTHER" id="PTHR30333:SF1">
    <property type="entry name" value="CYTOCHROME C-TYPE PROTEIN NAPC"/>
    <property type="match status" value="1"/>
</dbReference>
<keyword evidence="6 13" id="KW-0812">Transmembrane</keyword>
<organism evidence="15 16">
    <name type="scientific">Neobacillus rhizophilus</name>
    <dbReference type="NCBI Taxonomy" id="2833579"/>
    <lineage>
        <taxon>Bacteria</taxon>
        <taxon>Bacillati</taxon>
        <taxon>Bacillota</taxon>
        <taxon>Bacilli</taxon>
        <taxon>Bacillales</taxon>
        <taxon>Bacillaceae</taxon>
        <taxon>Neobacillus</taxon>
    </lineage>
</organism>
<evidence type="ECO:0000256" key="9">
    <source>
        <dbReference type="ARBA" id="ARBA00022989"/>
    </source>
</evidence>
<keyword evidence="10" id="KW-0408">Iron</keyword>
<name>A0A942U5C3_9BACI</name>
<evidence type="ECO:0000256" key="2">
    <source>
        <dbReference type="ARBA" id="ARBA00007395"/>
    </source>
</evidence>
<feature type="region of interest" description="Disordered" evidence="12">
    <location>
        <begin position="245"/>
        <end position="289"/>
    </location>
</feature>
<reference evidence="15" key="1">
    <citation type="submission" date="2021-05" db="EMBL/GenBank/DDBJ databases">
        <title>Novel Bacillus species.</title>
        <authorList>
            <person name="Liu G."/>
        </authorList>
    </citation>
    <scope>NUCLEOTIDE SEQUENCE</scope>
    <source>
        <strain evidence="15">FJAT-49825</strain>
    </source>
</reference>
<keyword evidence="7" id="KW-0479">Metal-binding</keyword>
<dbReference type="PANTHER" id="PTHR30333">
    <property type="entry name" value="CYTOCHROME C-TYPE PROTEIN"/>
    <property type="match status" value="1"/>
</dbReference>
<evidence type="ECO:0000256" key="8">
    <source>
        <dbReference type="ARBA" id="ARBA00022982"/>
    </source>
</evidence>
<keyword evidence="3" id="KW-0813">Transport</keyword>
<dbReference type="AlphaFoldDB" id="A0A942U5C3"/>
<dbReference type="GO" id="GO:0009061">
    <property type="term" value="P:anaerobic respiration"/>
    <property type="evidence" value="ECO:0007669"/>
    <property type="project" value="TreeGrafter"/>
</dbReference>
<feature type="compositionally biased region" description="Basic and acidic residues" evidence="12">
    <location>
        <begin position="247"/>
        <end position="268"/>
    </location>
</feature>
<evidence type="ECO:0000259" key="14">
    <source>
        <dbReference type="Pfam" id="PF03264"/>
    </source>
</evidence>
<keyword evidence="5" id="KW-0349">Heme</keyword>